<comment type="caution">
    <text evidence="1">The sequence shown here is derived from an EMBL/GenBank/DDBJ whole genome shotgun (WGS) entry which is preliminary data.</text>
</comment>
<dbReference type="AlphaFoldDB" id="A0A9Q3JC15"/>
<evidence type="ECO:0000313" key="1">
    <source>
        <dbReference type="EMBL" id="MBW0559363.1"/>
    </source>
</evidence>
<proteinExistence type="predicted"/>
<gene>
    <name evidence="1" type="ORF">O181_099078</name>
</gene>
<protein>
    <recommendedName>
        <fullName evidence="3">GAG-pre-integrase domain-containing protein</fullName>
    </recommendedName>
</protein>
<dbReference type="OrthoDB" id="7691805at2759"/>
<sequence length="142" mass="15953">MAGAVSELSDDPPINYENRQKQIINPGGIFILWHRQLGHLSIRNAKCLMKFDATYGIKKLILDNIKICHPFSISKSENQPFSLPSWIKINAPGDLVTADLIGPLPLRIDNKKYALMIQDLYSSLNSIIPLTNKSEAKHQLCL</sequence>
<name>A0A9Q3JC15_9BASI</name>
<accession>A0A9Q3JC15</accession>
<evidence type="ECO:0000313" key="2">
    <source>
        <dbReference type="Proteomes" id="UP000765509"/>
    </source>
</evidence>
<keyword evidence="2" id="KW-1185">Reference proteome</keyword>
<reference evidence="1" key="1">
    <citation type="submission" date="2021-03" db="EMBL/GenBank/DDBJ databases">
        <title>Draft genome sequence of rust myrtle Austropuccinia psidii MF-1, a brazilian biotype.</title>
        <authorList>
            <person name="Quecine M.C."/>
            <person name="Pachon D.M.R."/>
            <person name="Bonatelli M.L."/>
            <person name="Correr F.H."/>
            <person name="Franceschini L.M."/>
            <person name="Leite T.F."/>
            <person name="Margarido G.R.A."/>
            <person name="Almeida C.A."/>
            <person name="Ferrarezi J.A."/>
            <person name="Labate C.A."/>
        </authorList>
    </citation>
    <scope>NUCLEOTIDE SEQUENCE</scope>
    <source>
        <strain evidence="1">MF-1</strain>
    </source>
</reference>
<organism evidence="1 2">
    <name type="scientific">Austropuccinia psidii MF-1</name>
    <dbReference type="NCBI Taxonomy" id="1389203"/>
    <lineage>
        <taxon>Eukaryota</taxon>
        <taxon>Fungi</taxon>
        <taxon>Dikarya</taxon>
        <taxon>Basidiomycota</taxon>
        <taxon>Pucciniomycotina</taxon>
        <taxon>Pucciniomycetes</taxon>
        <taxon>Pucciniales</taxon>
        <taxon>Sphaerophragmiaceae</taxon>
        <taxon>Austropuccinia</taxon>
    </lineage>
</organism>
<dbReference type="Proteomes" id="UP000765509">
    <property type="component" value="Unassembled WGS sequence"/>
</dbReference>
<dbReference type="EMBL" id="AVOT02067983">
    <property type="protein sequence ID" value="MBW0559363.1"/>
    <property type="molecule type" value="Genomic_DNA"/>
</dbReference>
<evidence type="ECO:0008006" key="3">
    <source>
        <dbReference type="Google" id="ProtNLM"/>
    </source>
</evidence>